<proteinExistence type="predicted"/>
<feature type="chain" id="PRO_5045563568" description="DUF4136 domain-containing protein" evidence="1">
    <location>
        <begin position="19"/>
        <end position="224"/>
    </location>
</feature>
<dbReference type="EMBL" id="JACSPS010000003">
    <property type="protein sequence ID" value="MBD8018722.1"/>
    <property type="molecule type" value="Genomic_DNA"/>
</dbReference>
<evidence type="ECO:0008006" key="4">
    <source>
        <dbReference type="Google" id="ProtNLM"/>
    </source>
</evidence>
<name>A0ABR8WNR3_9FLAO</name>
<evidence type="ECO:0000313" key="3">
    <source>
        <dbReference type="Proteomes" id="UP000626242"/>
    </source>
</evidence>
<evidence type="ECO:0000313" key="2">
    <source>
        <dbReference type="EMBL" id="MBD8018722.1"/>
    </source>
</evidence>
<dbReference type="Proteomes" id="UP000626242">
    <property type="component" value="Unassembled WGS sequence"/>
</dbReference>
<keyword evidence="1" id="KW-0732">Signal</keyword>
<reference evidence="2 3" key="1">
    <citation type="submission" date="2020-08" db="EMBL/GenBank/DDBJ databases">
        <title>A Genomic Blueprint of the Chicken Gut Microbiome.</title>
        <authorList>
            <person name="Gilroy R."/>
            <person name="Ravi A."/>
            <person name="Getino M."/>
            <person name="Pursley I."/>
            <person name="Horton D.L."/>
            <person name="Alikhan N.-F."/>
            <person name="Baker D."/>
            <person name="Gharbi K."/>
            <person name="Hall N."/>
            <person name="Watson M."/>
            <person name="Adriaenssens E.M."/>
            <person name="Foster-Nyarko E."/>
            <person name="Jarju S."/>
            <person name="Secka A."/>
            <person name="Antonio M."/>
            <person name="Oren A."/>
            <person name="Chaudhuri R."/>
            <person name="La Ragione R.M."/>
            <person name="Hildebrand F."/>
            <person name="Pallen M.J."/>
        </authorList>
    </citation>
    <scope>NUCLEOTIDE SEQUENCE [LARGE SCALE GENOMIC DNA]</scope>
    <source>
        <strain evidence="2 3">Sa1CVA4</strain>
    </source>
</reference>
<organism evidence="2 3">
    <name type="scientific">Kaistella pullorum</name>
    <dbReference type="NCBI Taxonomy" id="2763074"/>
    <lineage>
        <taxon>Bacteria</taxon>
        <taxon>Pseudomonadati</taxon>
        <taxon>Bacteroidota</taxon>
        <taxon>Flavobacteriia</taxon>
        <taxon>Flavobacteriales</taxon>
        <taxon>Weeksellaceae</taxon>
        <taxon>Chryseobacterium group</taxon>
        <taxon>Kaistella</taxon>
    </lineage>
</organism>
<gene>
    <name evidence="2" type="ORF">H9628_09580</name>
</gene>
<feature type="signal peptide" evidence="1">
    <location>
        <begin position="1"/>
        <end position="18"/>
    </location>
</feature>
<comment type="caution">
    <text evidence="2">The sequence shown here is derived from an EMBL/GenBank/DDBJ whole genome shotgun (WGS) entry which is preliminary data.</text>
</comment>
<sequence>MKKYFLIALGVLLLNSCATTLLTDKDVSPAEVKNISYHEPISFINLIEKGNQAKLNDSLSHVSTVILDSIIKNSGHPKVSKRLDVTEQKLKMRLENDLLKTVSEIRKVNKLEAVKTTALMDSVVKSENQRFALFVINSGFARRKNNYGNQIVKGIGVGILTMGIYTPVPIKATTSTYAMIYDAQKSSVVFFNYLPAIERSPVDKKNLSNIYSLLFDKYYNAEKK</sequence>
<keyword evidence="3" id="KW-1185">Reference proteome</keyword>
<evidence type="ECO:0000256" key="1">
    <source>
        <dbReference type="SAM" id="SignalP"/>
    </source>
</evidence>
<protein>
    <recommendedName>
        <fullName evidence="4">DUF4136 domain-containing protein</fullName>
    </recommendedName>
</protein>
<dbReference type="RefSeq" id="WP_251833929.1">
    <property type="nucleotide sequence ID" value="NZ_JACSPS010000003.1"/>
</dbReference>
<accession>A0ABR8WNR3</accession>